<organism evidence="3 4">
    <name type="scientific">Erwinia tasmaniensis (strain DSM 17950 / CFBP 7177 / CIP 109463 / NCPPB 4357 / Et1/99)</name>
    <dbReference type="NCBI Taxonomy" id="465817"/>
    <lineage>
        <taxon>Bacteria</taxon>
        <taxon>Pseudomonadati</taxon>
        <taxon>Pseudomonadota</taxon>
        <taxon>Gammaproteobacteria</taxon>
        <taxon>Enterobacterales</taxon>
        <taxon>Erwiniaceae</taxon>
        <taxon>Erwinia</taxon>
    </lineage>
</organism>
<sequence length="182" mass="18784">MNSIIIAAALLFAVLSSAPAMAKAVLIGGDLRFEGEVVAYPCSVAPESERVPVNFGEISTKSLYINGKSIPVPFSIRLQDCNPGLLNTVSVTFSGDENPNLANHLAIKATAGGNASGVGIGLLEADNTPVSLGVPTTPVTIGDSVMQLDLQAFVEAEPDALSKGTLTAGPFSATAYYLLNYQ</sequence>
<dbReference type="GO" id="GO:0009289">
    <property type="term" value="C:pilus"/>
    <property type="evidence" value="ECO:0007669"/>
    <property type="project" value="InterPro"/>
</dbReference>
<dbReference type="eggNOG" id="COG3539">
    <property type="taxonomic scope" value="Bacteria"/>
</dbReference>
<feature type="signal peptide" evidence="1">
    <location>
        <begin position="1"/>
        <end position="22"/>
    </location>
</feature>
<reference evidence="3 4" key="1">
    <citation type="journal article" date="2008" name="Environ. Microbiol.">
        <title>The genome of Erwinia tasmaniensis strain Et1/99, a non-pathogenic bacterium in the genus Erwinia.</title>
        <authorList>
            <person name="Kube M."/>
            <person name="Migdoll A.M."/>
            <person name="Mueller I."/>
            <person name="Kuhl H."/>
            <person name="Beck A."/>
            <person name="Reinhardt R."/>
            <person name="Geider K."/>
        </authorList>
    </citation>
    <scope>NUCLEOTIDE SEQUENCE [LARGE SCALE GENOMIC DNA]</scope>
    <source>
        <strain evidence="4">DSM 17950 / CFBP 7177 / CIP 109463 / NCPPB 4357 / Et1/99</strain>
    </source>
</reference>
<evidence type="ECO:0000259" key="2">
    <source>
        <dbReference type="Pfam" id="PF00419"/>
    </source>
</evidence>
<dbReference type="Gene3D" id="2.60.40.1090">
    <property type="entry name" value="Fimbrial-type adhesion domain"/>
    <property type="match status" value="1"/>
</dbReference>
<name>B2VCS2_ERWT9</name>
<keyword evidence="4" id="KW-1185">Reference proteome</keyword>
<dbReference type="STRING" id="465817.ETA_30170"/>
<dbReference type="GO" id="GO:0043709">
    <property type="term" value="P:cell adhesion involved in single-species biofilm formation"/>
    <property type="evidence" value="ECO:0007669"/>
    <property type="project" value="TreeGrafter"/>
</dbReference>
<dbReference type="InterPro" id="IPR008966">
    <property type="entry name" value="Adhesion_dom_sf"/>
</dbReference>
<evidence type="ECO:0000313" key="4">
    <source>
        <dbReference type="Proteomes" id="UP000001726"/>
    </source>
</evidence>
<evidence type="ECO:0000256" key="1">
    <source>
        <dbReference type="SAM" id="SignalP"/>
    </source>
</evidence>
<dbReference type="RefSeq" id="WP_012442714.1">
    <property type="nucleotide sequence ID" value="NC_010694.1"/>
</dbReference>
<dbReference type="Proteomes" id="UP000001726">
    <property type="component" value="Chromosome"/>
</dbReference>
<feature type="chain" id="PRO_5002783931" evidence="1">
    <location>
        <begin position="23"/>
        <end position="182"/>
    </location>
</feature>
<dbReference type="KEGG" id="eta:ETA_30170"/>
<dbReference type="EMBL" id="CU468135">
    <property type="protein sequence ID" value="CAO98063.1"/>
    <property type="molecule type" value="Genomic_DNA"/>
</dbReference>
<keyword evidence="1" id="KW-0732">Signal</keyword>
<dbReference type="InterPro" id="IPR036937">
    <property type="entry name" value="Adhesion_dom_fimbrial_sf"/>
</dbReference>
<evidence type="ECO:0000313" key="3">
    <source>
        <dbReference type="EMBL" id="CAO98063.1"/>
    </source>
</evidence>
<proteinExistence type="predicted"/>
<dbReference type="HOGENOM" id="CLU_088965_3_3_6"/>
<dbReference type="SUPFAM" id="SSF49401">
    <property type="entry name" value="Bacterial adhesins"/>
    <property type="match status" value="1"/>
</dbReference>
<dbReference type="OrthoDB" id="6522787at2"/>
<gene>
    <name evidence="3" type="primary">pmfF</name>
    <name evidence="3" type="ordered locus">ETA_30170</name>
</gene>
<accession>B2VCS2</accession>
<dbReference type="PANTHER" id="PTHR33420:SF11">
    <property type="entry name" value="FIMBRIAL-LIKE PROTEIN"/>
    <property type="match status" value="1"/>
</dbReference>
<dbReference type="AlphaFoldDB" id="B2VCS2"/>
<dbReference type="InterPro" id="IPR000259">
    <property type="entry name" value="Adhesion_dom_fimbrial"/>
</dbReference>
<dbReference type="InterPro" id="IPR050263">
    <property type="entry name" value="Bact_Fimbrial_Adh_Pro"/>
</dbReference>
<dbReference type="PANTHER" id="PTHR33420">
    <property type="entry name" value="FIMBRIAL SUBUNIT ELFA-RELATED"/>
    <property type="match status" value="1"/>
</dbReference>
<dbReference type="Pfam" id="PF00419">
    <property type="entry name" value="Fimbrial"/>
    <property type="match status" value="1"/>
</dbReference>
<feature type="domain" description="Fimbrial-type adhesion" evidence="2">
    <location>
        <begin position="33"/>
        <end position="182"/>
    </location>
</feature>
<protein>
    <submittedName>
        <fullName evidence="3">Minor fimbrial subunit PmfF</fullName>
    </submittedName>
</protein>